<gene>
    <name evidence="1" type="ORF">FEM48_Zijuj11G0086400</name>
</gene>
<name>A0A978UHX6_ZIZJJ</name>
<proteinExistence type="predicted"/>
<evidence type="ECO:0000313" key="2">
    <source>
        <dbReference type="Proteomes" id="UP000813462"/>
    </source>
</evidence>
<comment type="caution">
    <text evidence="1">The sequence shown here is derived from an EMBL/GenBank/DDBJ whole genome shotgun (WGS) entry which is preliminary data.</text>
</comment>
<sequence>MKATRTVYLPTKPQLITYVEPGQSSVIEARNSSNVRVQAPWSSLAASREWKSFLGKEGADIVIILVIKQLLPKFTLVFRQEDAVQFAKLRHAK</sequence>
<evidence type="ECO:0000313" key="1">
    <source>
        <dbReference type="EMBL" id="KAH7514407.1"/>
    </source>
</evidence>
<reference evidence="1" key="1">
    <citation type="journal article" date="2021" name="Front. Plant Sci.">
        <title>Chromosome-Scale Genome Assembly for Chinese Sour Jujube and Insights Into Its Genome Evolution and Domestication Signature.</title>
        <authorList>
            <person name="Shen L.-Y."/>
            <person name="Luo H."/>
            <person name="Wang X.-L."/>
            <person name="Wang X.-M."/>
            <person name="Qiu X.-J."/>
            <person name="Liu H."/>
            <person name="Zhou S.-S."/>
            <person name="Jia K.-H."/>
            <person name="Nie S."/>
            <person name="Bao Y.-T."/>
            <person name="Zhang R.-G."/>
            <person name="Yun Q.-Z."/>
            <person name="Chai Y.-H."/>
            <person name="Lu J.-Y."/>
            <person name="Li Y."/>
            <person name="Zhao S.-W."/>
            <person name="Mao J.-F."/>
            <person name="Jia S.-G."/>
            <person name="Mao Y.-M."/>
        </authorList>
    </citation>
    <scope>NUCLEOTIDE SEQUENCE</scope>
    <source>
        <strain evidence="1">AT0</strain>
        <tissue evidence="1">Leaf</tissue>
    </source>
</reference>
<accession>A0A978UHX6</accession>
<dbReference type="Proteomes" id="UP000813462">
    <property type="component" value="Unassembled WGS sequence"/>
</dbReference>
<protein>
    <submittedName>
        <fullName evidence="1">Uncharacterized protein</fullName>
    </submittedName>
</protein>
<dbReference type="EMBL" id="JAEACU010000011">
    <property type="protein sequence ID" value="KAH7514407.1"/>
    <property type="molecule type" value="Genomic_DNA"/>
</dbReference>
<organism evidence="1 2">
    <name type="scientific">Ziziphus jujuba var. spinosa</name>
    <dbReference type="NCBI Taxonomy" id="714518"/>
    <lineage>
        <taxon>Eukaryota</taxon>
        <taxon>Viridiplantae</taxon>
        <taxon>Streptophyta</taxon>
        <taxon>Embryophyta</taxon>
        <taxon>Tracheophyta</taxon>
        <taxon>Spermatophyta</taxon>
        <taxon>Magnoliopsida</taxon>
        <taxon>eudicotyledons</taxon>
        <taxon>Gunneridae</taxon>
        <taxon>Pentapetalae</taxon>
        <taxon>rosids</taxon>
        <taxon>fabids</taxon>
        <taxon>Rosales</taxon>
        <taxon>Rhamnaceae</taxon>
        <taxon>Paliureae</taxon>
        <taxon>Ziziphus</taxon>
    </lineage>
</organism>
<dbReference type="AlphaFoldDB" id="A0A978UHX6"/>